<evidence type="ECO:0000313" key="8">
    <source>
        <dbReference type="EMBL" id="GGP16389.1"/>
    </source>
</evidence>
<dbReference type="GO" id="GO:0016705">
    <property type="term" value="F:oxidoreductase activity, acting on paired donors, with incorporation or reduction of molecular oxygen"/>
    <property type="evidence" value="ECO:0007669"/>
    <property type="project" value="InterPro"/>
</dbReference>
<dbReference type="AlphaFoldDB" id="A0A918AE64"/>
<dbReference type="PRINTS" id="PR00385">
    <property type="entry name" value="P450"/>
</dbReference>
<dbReference type="Proteomes" id="UP000660745">
    <property type="component" value="Unassembled WGS sequence"/>
</dbReference>
<organism evidence="8 9">
    <name type="scientific">Nonomuraea glycinis</name>
    <dbReference type="NCBI Taxonomy" id="2047744"/>
    <lineage>
        <taxon>Bacteria</taxon>
        <taxon>Bacillati</taxon>
        <taxon>Actinomycetota</taxon>
        <taxon>Actinomycetes</taxon>
        <taxon>Streptosporangiales</taxon>
        <taxon>Streptosporangiaceae</taxon>
        <taxon>Nonomuraea</taxon>
    </lineage>
</organism>
<dbReference type="GO" id="GO:0004497">
    <property type="term" value="F:monooxygenase activity"/>
    <property type="evidence" value="ECO:0007669"/>
    <property type="project" value="UniProtKB-KW"/>
</dbReference>
<evidence type="ECO:0000256" key="2">
    <source>
        <dbReference type="ARBA" id="ARBA00022617"/>
    </source>
</evidence>
<evidence type="ECO:0000256" key="5">
    <source>
        <dbReference type="ARBA" id="ARBA00023004"/>
    </source>
</evidence>
<dbReference type="InterPro" id="IPR050196">
    <property type="entry name" value="Cytochrome_P450_Monoox"/>
</dbReference>
<dbReference type="InterPro" id="IPR002401">
    <property type="entry name" value="Cyt_P450_E_grp-I"/>
</dbReference>
<protein>
    <submittedName>
        <fullName evidence="8">Cytochrome P450</fullName>
    </submittedName>
</protein>
<proteinExistence type="inferred from homology"/>
<comment type="similarity">
    <text evidence="1">Belongs to the cytochrome P450 family.</text>
</comment>
<keyword evidence="4" id="KW-0560">Oxidoreductase</keyword>
<dbReference type="PRINTS" id="PR00463">
    <property type="entry name" value="EP450I"/>
</dbReference>
<dbReference type="InterPro" id="IPR001128">
    <property type="entry name" value="Cyt_P450"/>
</dbReference>
<comment type="cofactor">
    <cofactor evidence="7">
        <name>heme</name>
        <dbReference type="ChEBI" id="CHEBI:30413"/>
    </cofactor>
</comment>
<dbReference type="Gene3D" id="1.10.630.10">
    <property type="entry name" value="Cytochrome P450"/>
    <property type="match status" value="1"/>
</dbReference>
<gene>
    <name evidence="8" type="ORF">GCM10012278_79900</name>
</gene>
<dbReference type="Pfam" id="PF00067">
    <property type="entry name" value="p450"/>
    <property type="match status" value="1"/>
</dbReference>
<dbReference type="GO" id="GO:0005506">
    <property type="term" value="F:iron ion binding"/>
    <property type="evidence" value="ECO:0007669"/>
    <property type="project" value="InterPro"/>
</dbReference>
<dbReference type="InterPro" id="IPR036396">
    <property type="entry name" value="Cyt_P450_sf"/>
</dbReference>
<evidence type="ECO:0000256" key="7">
    <source>
        <dbReference type="PIRSR" id="PIRSR602401-1"/>
    </source>
</evidence>
<dbReference type="EMBL" id="BMNK01000021">
    <property type="protein sequence ID" value="GGP16389.1"/>
    <property type="molecule type" value="Genomic_DNA"/>
</dbReference>
<sequence length="447" mass="49858">MAATVASVKTLPFLSRLTRHWRVPVNALEEAGAQADGELVRLSMGPFRPYLVTHPDHVQHVLTTNQPNFVREGMFWDPLAPLVGQGILSDGDNWAESRRILQPLFTARYVNSLAERMAESIDRSIDEVIVPGPPLDIAKTMSAIVHPMIVRLFFGEKISVADMNRLGPAYDVAVTANAIRHLLPFVPDRVPLPGDRAFRRAIRTVDEVIYRRIEQVRTQEQDGDDVVSRLCQARRDDAGPDGDRRIRDDMVAMHGPSTDTTTTVLTWVWPALHAHPEAAARVYEEVERVVGDAPVSVSHLPDLTYLRMFVSEVLRLYPPAWMLPRKALATDVVGGVTIEAGSTVILSPYLTQRLPQFWDRPLTFDPERFAPGNESGRHRYAFLPFIAGPHVCLGQALFMMEAPLLIAGILRRFRPVVHSDGPVSPQLASSLRPPAGLTMALYPIRRP</sequence>
<dbReference type="RefSeq" id="WP_189143978.1">
    <property type="nucleotide sequence ID" value="NZ_BMNK01000021.1"/>
</dbReference>
<evidence type="ECO:0000256" key="1">
    <source>
        <dbReference type="ARBA" id="ARBA00010617"/>
    </source>
</evidence>
<keyword evidence="6" id="KW-0503">Monooxygenase</keyword>
<dbReference type="PANTHER" id="PTHR24291">
    <property type="entry name" value="CYTOCHROME P450 FAMILY 4"/>
    <property type="match status" value="1"/>
</dbReference>
<reference evidence="8" key="2">
    <citation type="submission" date="2020-09" db="EMBL/GenBank/DDBJ databases">
        <authorList>
            <person name="Sun Q."/>
            <person name="Zhou Y."/>
        </authorList>
    </citation>
    <scope>NUCLEOTIDE SEQUENCE</scope>
    <source>
        <strain evidence="8">CGMCC 4.7430</strain>
    </source>
</reference>
<evidence type="ECO:0000256" key="4">
    <source>
        <dbReference type="ARBA" id="ARBA00023002"/>
    </source>
</evidence>
<dbReference type="GO" id="GO:0020037">
    <property type="term" value="F:heme binding"/>
    <property type="evidence" value="ECO:0007669"/>
    <property type="project" value="InterPro"/>
</dbReference>
<name>A0A918AE64_9ACTN</name>
<dbReference type="PANTHER" id="PTHR24291:SF50">
    <property type="entry name" value="BIFUNCTIONAL ALBAFLAVENONE MONOOXYGENASE_TERPENE SYNTHASE"/>
    <property type="match status" value="1"/>
</dbReference>
<feature type="binding site" description="axial binding residue" evidence="7">
    <location>
        <position position="392"/>
    </location>
    <ligand>
        <name>heme</name>
        <dbReference type="ChEBI" id="CHEBI:30413"/>
    </ligand>
    <ligandPart>
        <name>Fe</name>
        <dbReference type="ChEBI" id="CHEBI:18248"/>
    </ligandPart>
</feature>
<keyword evidence="3 7" id="KW-0479">Metal-binding</keyword>
<accession>A0A918AE64</accession>
<evidence type="ECO:0000256" key="3">
    <source>
        <dbReference type="ARBA" id="ARBA00022723"/>
    </source>
</evidence>
<dbReference type="SUPFAM" id="SSF48264">
    <property type="entry name" value="Cytochrome P450"/>
    <property type="match status" value="1"/>
</dbReference>
<keyword evidence="9" id="KW-1185">Reference proteome</keyword>
<comment type="caution">
    <text evidence="8">The sequence shown here is derived from an EMBL/GenBank/DDBJ whole genome shotgun (WGS) entry which is preliminary data.</text>
</comment>
<reference evidence="8" key="1">
    <citation type="journal article" date="2014" name="Int. J. Syst. Evol. Microbiol.">
        <title>Complete genome sequence of Corynebacterium casei LMG S-19264T (=DSM 44701T), isolated from a smear-ripened cheese.</title>
        <authorList>
            <consortium name="US DOE Joint Genome Institute (JGI-PGF)"/>
            <person name="Walter F."/>
            <person name="Albersmeier A."/>
            <person name="Kalinowski J."/>
            <person name="Ruckert C."/>
        </authorList>
    </citation>
    <scope>NUCLEOTIDE SEQUENCE</scope>
    <source>
        <strain evidence="8">CGMCC 4.7430</strain>
    </source>
</reference>
<keyword evidence="5 7" id="KW-0408">Iron</keyword>
<keyword evidence="2 7" id="KW-0349">Heme</keyword>
<evidence type="ECO:0000256" key="6">
    <source>
        <dbReference type="ARBA" id="ARBA00023033"/>
    </source>
</evidence>
<evidence type="ECO:0000313" key="9">
    <source>
        <dbReference type="Proteomes" id="UP000660745"/>
    </source>
</evidence>